<name>A0ABR9ZM46_9FIRM</name>
<keyword evidence="3" id="KW-1185">Reference proteome</keyword>
<proteinExistence type="predicted"/>
<sequence>MINGFHCINISTKQPEGLVKFYNEKLNVPIIEFDENYDGVSLGFIKDAPVIVIWDENKWGKSNEGTVNLVFRCDNIDKTYLELKEKGVLVDPPQIASWGGKELPLKDIDGNKVLILE</sequence>
<comment type="caution">
    <text evidence="2">The sequence shown here is derived from an EMBL/GenBank/DDBJ whole genome shotgun (WGS) entry which is preliminary data.</text>
</comment>
<dbReference type="SUPFAM" id="SSF54593">
    <property type="entry name" value="Glyoxalase/Bleomycin resistance protein/Dihydroxybiphenyl dioxygenase"/>
    <property type="match status" value="1"/>
</dbReference>
<dbReference type="Pfam" id="PF00903">
    <property type="entry name" value="Glyoxalase"/>
    <property type="match status" value="1"/>
</dbReference>
<dbReference type="PROSITE" id="PS51819">
    <property type="entry name" value="VOC"/>
    <property type="match status" value="1"/>
</dbReference>
<evidence type="ECO:0000313" key="2">
    <source>
        <dbReference type="EMBL" id="MBF4691499.1"/>
    </source>
</evidence>
<dbReference type="Proteomes" id="UP000614200">
    <property type="component" value="Unassembled WGS sequence"/>
</dbReference>
<dbReference type="EMBL" id="JADKNH010000001">
    <property type="protein sequence ID" value="MBF4691499.1"/>
    <property type="molecule type" value="Genomic_DNA"/>
</dbReference>
<accession>A0ABR9ZM46</accession>
<evidence type="ECO:0000259" key="1">
    <source>
        <dbReference type="PROSITE" id="PS51819"/>
    </source>
</evidence>
<dbReference type="Gene3D" id="3.10.180.10">
    <property type="entry name" value="2,3-Dihydroxybiphenyl 1,2-Dioxygenase, domain 1"/>
    <property type="match status" value="1"/>
</dbReference>
<evidence type="ECO:0000313" key="3">
    <source>
        <dbReference type="Proteomes" id="UP000614200"/>
    </source>
</evidence>
<dbReference type="InterPro" id="IPR029068">
    <property type="entry name" value="Glyas_Bleomycin-R_OHBP_Dase"/>
</dbReference>
<gene>
    <name evidence="2" type="ORF">ISU02_00130</name>
</gene>
<dbReference type="InterPro" id="IPR004360">
    <property type="entry name" value="Glyas_Fos-R_dOase_dom"/>
</dbReference>
<dbReference type="InterPro" id="IPR037523">
    <property type="entry name" value="VOC_core"/>
</dbReference>
<feature type="domain" description="VOC" evidence="1">
    <location>
        <begin position="4"/>
        <end position="117"/>
    </location>
</feature>
<reference evidence="2 3" key="1">
    <citation type="submission" date="2020-11" db="EMBL/GenBank/DDBJ databases">
        <title>Fusibacter basophilias sp. nov.</title>
        <authorList>
            <person name="Qiu D."/>
        </authorList>
    </citation>
    <scope>NUCLEOTIDE SEQUENCE [LARGE SCALE GENOMIC DNA]</scope>
    <source>
        <strain evidence="2 3">Q10-2</strain>
    </source>
</reference>
<organism evidence="2 3">
    <name type="scientific">Fusibacter ferrireducens</name>
    <dbReference type="NCBI Taxonomy" id="2785058"/>
    <lineage>
        <taxon>Bacteria</taxon>
        <taxon>Bacillati</taxon>
        <taxon>Bacillota</taxon>
        <taxon>Clostridia</taxon>
        <taxon>Eubacteriales</taxon>
        <taxon>Eubacteriales Family XII. Incertae Sedis</taxon>
        <taxon>Fusibacter</taxon>
    </lineage>
</organism>
<dbReference type="RefSeq" id="WP_194699751.1">
    <property type="nucleotide sequence ID" value="NZ_JADKNH010000001.1"/>
</dbReference>
<protein>
    <submittedName>
        <fullName evidence="2">VOC family protein</fullName>
    </submittedName>
</protein>